<dbReference type="AlphaFoldDB" id="A0A7G5GVJ7"/>
<organism evidence="1 2">
    <name type="scientific">Spirosoma foliorum</name>
    <dbReference type="NCBI Taxonomy" id="2710596"/>
    <lineage>
        <taxon>Bacteria</taxon>
        <taxon>Pseudomonadati</taxon>
        <taxon>Bacteroidota</taxon>
        <taxon>Cytophagia</taxon>
        <taxon>Cytophagales</taxon>
        <taxon>Cytophagaceae</taxon>
        <taxon>Spirosoma</taxon>
    </lineage>
</organism>
<accession>A0A7G5GVJ7</accession>
<dbReference type="KEGG" id="sfol:H3H32_34195"/>
<proteinExistence type="predicted"/>
<name>A0A7G5GVJ7_9BACT</name>
<gene>
    <name evidence="1" type="ORF">H3H32_34195</name>
</gene>
<reference evidence="1 2" key="1">
    <citation type="submission" date="2020-07" db="EMBL/GenBank/DDBJ databases">
        <title>Spirosoma foliorum sp. nov., isolated from the leaves on the Nejang mountain Korea, Republic of.</title>
        <authorList>
            <person name="Ho H."/>
            <person name="Lee Y.-J."/>
            <person name="Nurcahyanto D.-A."/>
            <person name="Kim S.-G."/>
        </authorList>
    </citation>
    <scope>NUCLEOTIDE SEQUENCE [LARGE SCALE GENOMIC DNA]</scope>
    <source>
        <strain evidence="1 2">PL0136</strain>
    </source>
</reference>
<dbReference type="RefSeq" id="WP_182460181.1">
    <property type="nucleotide sequence ID" value="NZ_CP059732.1"/>
</dbReference>
<dbReference type="EMBL" id="CP059732">
    <property type="protein sequence ID" value="QMW02889.1"/>
    <property type="molecule type" value="Genomic_DNA"/>
</dbReference>
<dbReference type="Proteomes" id="UP000515369">
    <property type="component" value="Chromosome"/>
</dbReference>
<evidence type="ECO:0000313" key="1">
    <source>
        <dbReference type="EMBL" id="QMW02889.1"/>
    </source>
</evidence>
<evidence type="ECO:0000313" key="2">
    <source>
        <dbReference type="Proteomes" id="UP000515369"/>
    </source>
</evidence>
<sequence length="79" mass="8994">MATSDLKSILHQQIDRLQDPQDVQDLLLTVSEFVSQRTNIFSETPELLTQLEKVLSSSQVTYLTPHDVVAKEAKQWITP</sequence>
<keyword evidence="2" id="KW-1185">Reference proteome</keyword>
<protein>
    <submittedName>
        <fullName evidence="1">Uncharacterized protein</fullName>
    </submittedName>
</protein>